<gene>
    <name evidence="2" type="ORF">QO010_000879</name>
</gene>
<protein>
    <submittedName>
        <fullName evidence="2">SAM-dependent methyltransferase</fullName>
    </submittedName>
</protein>
<dbReference type="Pfam" id="PF08241">
    <property type="entry name" value="Methyltransf_11"/>
    <property type="match status" value="1"/>
</dbReference>
<feature type="domain" description="Methyltransferase type 11" evidence="1">
    <location>
        <begin position="431"/>
        <end position="517"/>
    </location>
</feature>
<evidence type="ECO:0000313" key="2">
    <source>
        <dbReference type="EMBL" id="MDQ0463131.1"/>
    </source>
</evidence>
<keyword evidence="2" id="KW-0489">Methyltransferase</keyword>
<dbReference type="PANTHER" id="PTHR43591">
    <property type="entry name" value="METHYLTRANSFERASE"/>
    <property type="match status" value="1"/>
</dbReference>
<keyword evidence="3" id="KW-1185">Reference proteome</keyword>
<dbReference type="CDD" id="cd02440">
    <property type="entry name" value="AdoMet_MTases"/>
    <property type="match status" value="1"/>
</dbReference>
<dbReference type="SUPFAM" id="SSF48208">
    <property type="entry name" value="Six-hairpin glycosidases"/>
    <property type="match status" value="1"/>
</dbReference>
<sequence>MKLRNLLALAGHAPQVASAFRGMIDQTTASDRQHLNWVGDAILRYNRCSKDGGYSVAFSLIHGWQNGYVETTGYLVPTMLDLAETLGRPDLRENALAQGLWLLEHQRPDGSFPDINRSVSSAFDTGQVLMGLQRLFVETGEPRYADAARRACDWLAGLSEADGSWLRAGESPGRSPTYYSRCAAAMMDFGKLVGEPRYVAAGEAFLAWAADQQLPSGLFRHSELVVGRPYLLHTIIYVLEGFLHAHEVTGDRRWLDVALSGAEPLKQANLNREIVLVSYYDADLKPASREKCITGLCQWAGLALRLHELTGDEGYLTCASNTLFYLKSKQIKADPVIGGALPGSVPFWGDYLKLSFPNWNLKFFADALLRWTRMGLDTSLQQEWFVMSCHGQNAAKVGWTEVEDHLSAFDEFTLEQIEPLIAGLGGSPTVLDLGCGAGRCLDWFAGRHPDWELVGVDPIDPQRPDRAIQVGTANRIPLADASVEVVYACIALQHVGDIDGALAEIGRVLKPGGLLVVFDRDPVSLRGLLKPWHELKGRWIYSWDAPFRERWYTAGRWRRLMRKAGYRVQKVKGYTGNGGGGWRGRLPINRFLLIAARKAA</sequence>
<keyword evidence="2" id="KW-0808">Transferase</keyword>
<dbReference type="InterPro" id="IPR029063">
    <property type="entry name" value="SAM-dependent_MTases_sf"/>
</dbReference>
<dbReference type="EMBL" id="JAUSVS010000001">
    <property type="protein sequence ID" value="MDQ0463131.1"/>
    <property type="molecule type" value="Genomic_DNA"/>
</dbReference>
<dbReference type="SUPFAM" id="SSF53335">
    <property type="entry name" value="S-adenosyl-L-methionine-dependent methyltransferases"/>
    <property type="match status" value="1"/>
</dbReference>
<comment type="caution">
    <text evidence="2">The sequence shown here is derived from an EMBL/GenBank/DDBJ whole genome shotgun (WGS) entry which is preliminary data.</text>
</comment>
<reference evidence="2 3" key="1">
    <citation type="submission" date="2023-07" db="EMBL/GenBank/DDBJ databases">
        <title>Genomic Encyclopedia of Type Strains, Phase IV (KMG-IV): sequencing the most valuable type-strain genomes for metagenomic binning, comparative biology and taxonomic classification.</title>
        <authorList>
            <person name="Goeker M."/>
        </authorList>
    </citation>
    <scope>NUCLEOTIDE SEQUENCE [LARGE SCALE GENOMIC DNA]</scope>
    <source>
        <strain evidence="2 3">DSM 18695</strain>
    </source>
</reference>
<dbReference type="InterPro" id="IPR013216">
    <property type="entry name" value="Methyltransf_11"/>
</dbReference>
<proteinExistence type="predicted"/>
<dbReference type="Gene3D" id="1.50.10.20">
    <property type="match status" value="1"/>
</dbReference>
<dbReference type="Gene3D" id="3.40.50.150">
    <property type="entry name" value="Vaccinia Virus protein VP39"/>
    <property type="match status" value="1"/>
</dbReference>
<dbReference type="InterPro" id="IPR008928">
    <property type="entry name" value="6-hairpin_glycosidase_sf"/>
</dbReference>
<dbReference type="RefSeq" id="WP_307346488.1">
    <property type="nucleotide sequence ID" value="NZ_JAUSVS010000001.1"/>
</dbReference>
<dbReference type="GO" id="GO:0008168">
    <property type="term" value="F:methyltransferase activity"/>
    <property type="evidence" value="ECO:0007669"/>
    <property type="project" value="UniProtKB-KW"/>
</dbReference>
<dbReference type="GO" id="GO:0032259">
    <property type="term" value="P:methylation"/>
    <property type="evidence" value="ECO:0007669"/>
    <property type="project" value="UniProtKB-KW"/>
</dbReference>
<accession>A0ABU0IM84</accession>
<evidence type="ECO:0000259" key="1">
    <source>
        <dbReference type="Pfam" id="PF08241"/>
    </source>
</evidence>
<organism evidence="2 3">
    <name type="scientific">Caulobacter ginsengisoli</name>
    <dbReference type="NCBI Taxonomy" id="400775"/>
    <lineage>
        <taxon>Bacteria</taxon>
        <taxon>Pseudomonadati</taxon>
        <taxon>Pseudomonadota</taxon>
        <taxon>Alphaproteobacteria</taxon>
        <taxon>Caulobacterales</taxon>
        <taxon>Caulobacteraceae</taxon>
        <taxon>Caulobacter</taxon>
    </lineage>
</organism>
<dbReference type="PANTHER" id="PTHR43591:SF110">
    <property type="entry name" value="RHODANESE DOMAIN-CONTAINING PROTEIN"/>
    <property type="match status" value="1"/>
</dbReference>
<name>A0ABU0IM84_9CAUL</name>
<evidence type="ECO:0000313" key="3">
    <source>
        <dbReference type="Proteomes" id="UP001228905"/>
    </source>
</evidence>
<dbReference type="Proteomes" id="UP001228905">
    <property type="component" value="Unassembled WGS sequence"/>
</dbReference>